<dbReference type="Proteomes" id="UP000776983">
    <property type="component" value="Unassembled WGS sequence"/>
</dbReference>
<evidence type="ECO:0000256" key="8">
    <source>
        <dbReference type="RuleBase" id="RU366070"/>
    </source>
</evidence>
<proteinExistence type="inferred from homology"/>
<dbReference type="Pfam" id="PF22341">
    <property type="entry name" value="GSPE_N1E"/>
    <property type="match status" value="1"/>
</dbReference>
<evidence type="ECO:0000256" key="7">
    <source>
        <dbReference type="ARBA" id="ARBA00034006"/>
    </source>
</evidence>
<evidence type="ECO:0000256" key="6">
    <source>
        <dbReference type="ARBA" id="ARBA00022967"/>
    </source>
</evidence>
<sequence length="473" mass="51472">MNIRLPYAWARTQRAVIQAGTEGVALTVSERTPAWALAEIRRQHGELPVRTVSDAEMDTLLATAYAQTGDAASVVDAASSEIDLDQLMQDMPEVEDLLEAHDDAPVIRMMNALFTQAARDGASDIHIEPFETHSVVRYRVDGTLRDIVNPRRALHNALVSRIKIMASLDIAEKRLPQDGRIALRVGGRPIDVRVSTLPTGHGERAVLRLLDKEAGRLQLEKLGMASDVLQSLDGLIRQPHGIVLVTGPTGSGKSTTLYAALSRLDASTTNILTVEDPVEYDLPGIGQTQVNARIDLTFASALRAILRQDPDVIMIGEIRDLETAQIAVQASLTGHLVLATLHTNDAVSAVTRLTDMGVEPFLLASTLQGVLAQRLVRRLCSHCKHSNEDGTASWNPAGCASCSHTGYSGRTGVHELFSLDDSLRAMIHNSEGEQALRQAALEHGMRTLRQDGERWIKAGVTSIEEITRVTRDT</sequence>
<evidence type="ECO:0000256" key="3">
    <source>
        <dbReference type="ARBA" id="ARBA00022741"/>
    </source>
</evidence>
<keyword evidence="5 8" id="KW-0653">Protein transport</keyword>
<evidence type="ECO:0000259" key="9">
    <source>
        <dbReference type="PROSITE" id="PS00662"/>
    </source>
</evidence>
<dbReference type="SUPFAM" id="SSF52540">
    <property type="entry name" value="P-loop containing nucleoside triphosphate hydrolases"/>
    <property type="match status" value="1"/>
</dbReference>
<dbReference type="Gene3D" id="3.40.50.300">
    <property type="entry name" value="P-loop containing nucleotide triphosphate hydrolases"/>
    <property type="match status" value="1"/>
</dbReference>
<evidence type="ECO:0000256" key="1">
    <source>
        <dbReference type="ARBA" id="ARBA00006611"/>
    </source>
</evidence>
<comment type="similarity">
    <text evidence="1 8">Belongs to the GSP E family.</text>
</comment>
<feature type="domain" description="Bacterial type II secretion system protein E" evidence="9">
    <location>
        <begin position="306"/>
        <end position="320"/>
    </location>
</feature>
<comment type="function">
    <text evidence="8">ATPase component of the type II secretion system required for the energy-dependent secretion of extracellular factors such as proteases and toxins from the periplasm. Acts as a molecular motor to provide the energy that is required for assembly of the pseudopilus and the extrusion of substrates generated in the cytoplasm.</text>
</comment>
<dbReference type="CDD" id="cd01129">
    <property type="entry name" value="PulE-GspE-like"/>
    <property type="match status" value="1"/>
</dbReference>
<dbReference type="InterPro" id="IPR027417">
    <property type="entry name" value="P-loop_NTPase"/>
</dbReference>
<evidence type="ECO:0000313" key="10">
    <source>
        <dbReference type="EMBL" id="MCB5364380.1"/>
    </source>
</evidence>
<dbReference type="PANTHER" id="PTHR30258:SF2">
    <property type="entry name" value="COMG OPERON PROTEIN 1"/>
    <property type="match status" value="1"/>
</dbReference>
<accession>A0ABS8CEA9</accession>
<comment type="catalytic activity">
    <reaction evidence="7">
        <text>ATP + H2O + cellular proteinSide 1 = ADP + phosphate + cellular proteinSide 2.</text>
        <dbReference type="EC" id="7.4.2.8"/>
    </reaction>
</comment>
<keyword evidence="6" id="KW-1278">Translocase</keyword>
<keyword evidence="4 8" id="KW-0067">ATP-binding</keyword>
<gene>
    <name evidence="10" type="primary">gspE</name>
    <name evidence="10" type="ORF">H0484_11535</name>
</gene>
<dbReference type="InterPro" id="IPR001482">
    <property type="entry name" value="T2SS/T4SS_dom"/>
</dbReference>
<dbReference type="EMBL" id="JACDXW010000005">
    <property type="protein sequence ID" value="MCB5364380.1"/>
    <property type="molecule type" value="Genomic_DNA"/>
</dbReference>
<name>A0ABS8CEA9_9BURK</name>
<dbReference type="SMART" id="SM00382">
    <property type="entry name" value="AAA"/>
    <property type="match status" value="1"/>
</dbReference>
<dbReference type="Gene3D" id="3.30.450.90">
    <property type="match status" value="1"/>
</dbReference>
<dbReference type="NCBIfam" id="TIGR02533">
    <property type="entry name" value="type_II_gspE"/>
    <property type="match status" value="1"/>
</dbReference>
<evidence type="ECO:0000256" key="2">
    <source>
        <dbReference type="ARBA" id="ARBA00022448"/>
    </source>
</evidence>
<organism evidence="10 11">
    <name type="scientific">Mesopusillimonas faecipullorum</name>
    <dbReference type="NCBI Taxonomy" id="2755040"/>
    <lineage>
        <taxon>Bacteria</taxon>
        <taxon>Pseudomonadati</taxon>
        <taxon>Pseudomonadota</taxon>
        <taxon>Betaproteobacteria</taxon>
        <taxon>Burkholderiales</taxon>
        <taxon>Alcaligenaceae</taxon>
        <taxon>Mesopusillimonas</taxon>
    </lineage>
</organism>
<keyword evidence="2 8" id="KW-0813">Transport</keyword>
<dbReference type="RefSeq" id="WP_226954793.1">
    <property type="nucleotide sequence ID" value="NZ_JACDXW010000005.1"/>
</dbReference>
<evidence type="ECO:0000256" key="4">
    <source>
        <dbReference type="ARBA" id="ARBA00022840"/>
    </source>
</evidence>
<evidence type="ECO:0000313" key="11">
    <source>
        <dbReference type="Proteomes" id="UP000776983"/>
    </source>
</evidence>
<dbReference type="SUPFAM" id="SSF160246">
    <property type="entry name" value="EspE N-terminal domain-like"/>
    <property type="match status" value="1"/>
</dbReference>
<keyword evidence="11" id="KW-1185">Reference proteome</keyword>
<dbReference type="InterPro" id="IPR037257">
    <property type="entry name" value="T2SS_E_N_sf"/>
</dbReference>
<dbReference type="Pfam" id="PF00437">
    <property type="entry name" value="T2SSE"/>
    <property type="match status" value="1"/>
</dbReference>
<evidence type="ECO:0000256" key="5">
    <source>
        <dbReference type="ARBA" id="ARBA00022927"/>
    </source>
</evidence>
<dbReference type="Gene3D" id="3.30.300.160">
    <property type="entry name" value="Type II secretion system, protein E, N-terminal domain"/>
    <property type="match status" value="1"/>
</dbReference>
<dbReference type="InterPro" id="IPR054757">
    <property type="entry name" value="GSPE_N1E"/>
</dbReference>
<dbReference type="InterPro" id="IPR003593">
    <property type="entry name" value="AAA+_ATPase"/>
</dbReference>
<dbReference type="PROSITE" id="PS00662">
    <property type="entry name" value="T2SP_E"/>
    <property type="match status" value="1"/>
</dbReference>
<keyword evidence="3 8" id="KW-0547">Nucleotide-binding</keyword>
<comment type="caution">
    <text evidence="10">The sequence shown here is derived from an EMBL/GenBank/DDBJ whole genome shotgun (WGS) entry which is preliminary data.</text>
</comment>
<reference evidence="10 11" key="1">
    <citation type="submission" date="2020-07" db="EMBL/GenBank/DDBJ databases">
        <title>Pusillimonas sp. nov., isolated from poultry manure in Taiwan.</title>
        <authorList>
            <person name="Lin S.-Y."/>
            <person name="Tang Y.-S."/>
            <person name="Young C.-C."/>
        </authorList>
    </citation>
    <scope>NUCLEOTIDE SEQUENCE [LARGE SCALE GENOMIC DNA]</scope>
    <source>
        <strain evidence="10 11">CC-YST705</strain>
    </source>
</reference>
<comment type="subcellular location">
    <subcellularLocation>
        <location evidence="8">Cell inner membrane</location>
    </subcellularLocation>
</comment>
<dbReference type="InterPro" id="IPR013369">
    <property type="entry name" value="T2SS_GspE"/>
</dbReference>
<protein>
    <recommendedName>
        <fullName evidence="8">Type II secretion system protein E</fullName>
        <shortName evidence="8">T2SS protein E</shortName>
    </recommendedName>
    <alternativeName>
        <fullName evidence="8">Type II traffic warden ATPase</fullName>
    </alternativeName>
</protein>
<dbReference type="PANTHER" id="PTHR30258">
    <property type="entry name" value="TYPE II SECRETION SYSTEM PROTEIN GSPE-RELATED"/>
    <property type="match status" value="1"/>
</dbReference>